<dbReference type="Proteomes" id="UP000885779">
    <property type="component" value="Unassembled WGS sequence"/>
</dbReference>
<evidence type="ECO:0000313" key="1">
    <source>
        <dbReference type="EMBL" id="HGY55849.1"/>
    </source>
</evidence>
<name>A0A7V4WUZ6_CALAY</name>
<reference evidence="1" key="1">
    <citation type="journal article" date="2020" name="mSystems">
        <title>Genome- and Community-Level Interaction Insights into Carbon Utilization and Element Cycling Functions of Hydrothermarchaeota in Hydrothermal Sediment.</title>
        <authorList>
            <person name="Zhou Z."/>
            <person name="Liu Y."/>
            <person name="Xu W."/>
            <person name="Pan J."/>
            <person name="Luo Z.H."/>
            <person name="Li M."/>
        </authorList>
    </citation>
    <scope>NUCLEOTIDE SEQUENCE [LARGE SCALE GENOMIC DNA]</scope>
    <source>
        <strain evidence="1">HyVt-577</strain>
    </source>
</reference>
<accession>A0A7V4WUZ6</accession>
<protein>
    <submittedName>
        <fullName evidence="1">Uncharacterized protein</fullName>
    </submittedName>
</protein>
<comment type="caution">
    <text evidence="1">The sequence shown here is derived from an EMBL/GenBank/DDBJ whole genome shotgun (WGS) entry which is preliminary data.</text>
</comment>
<sequence length="304" mass="34691">MSRLYKFMFLYLFMLLSVLLYLTSCGGSKKIATFSFDEYALTNPQNISKTISNVTIEVDPLSPSKIYDYPELFSFNYDDLPEALQTLNLSSYYPSDLNGKRWCWTFGTGRFLLAAFKIKITNKTPHILRMKDARIYLVVDGEDPIKAVTFLGNPQLYRVGEQGESVLPKSAIDGDESLIHWVTYFEEQYEKERPKGLLSMTYPIGLASQVIALNKNAYKLINDVNKEILPDFSYSGILLFPHIISKKNVKLAFYDITTKTDAAGNPIEKAKFEFPLKLESVNMWYDDMQKKWKVGNPPAPTAAK</sequence>
<proteinExistence type="predicted"/>
<gene>
    <name evidence="1" type="ORF">ENK44_09115</name>
</gene>
<dbReference type="EMBL" id="DRQG01000085">
    <property type="protein sequence ID" value="HGY55849.1"/>
    <property type="molecule type" value="Genomic_DNA"/>
</dbReference>
<dbReference type="AlphaFoldDB" id="A0A7V4WUZ6"/>
<organism evidence="1">
    <name type="scientific">Caldithrix abyssi</name>
    <dbReference type="NCBI Taxonomy" id="187145"/>
    <lineage>
        <taxon>Bacteria</taxon>
        <taxon>Pseudomonadati</taxon>
        <taxon>Calditrichota</taxon>
        <taxon>Calditrichia</taxon>
        <taxon>Calditrichales</taxon>
        <taxon>Calditrichaceae</taxon>
        <taxon>Caldithrix</taxon>
    </lineage>
</organism>